<accession>A0ACC2BP77</accession>
<organism evidence="1 2">
    <name type="scientific">Diphasiastrum complanatum</name>
    <name type="common">Issler's clubmoss</name>
    <name type="synonym">Lycopodium complanatum</name>
    <dbReference type="NCBI Taxonomy" id="34168"/>
    <lineage>
        <taxon>Eukaryota</taxon>
        <taxon>Viridiplantae</taxon>
        <taxon>Streptophyta</taxon>
        <taxon>Embryophyta</taxon>
        <taxon>Tracheophyta</taxon>
        <taxon>Lycopodiopsida</taxon>
        <taxon>Lycopodiales</taxon>
        <taxon>Lycopodiaceae</taxon>
        <taxon>Lycopodioideae</taxon>
        <taxon>Diphasiastrum</taxon>
    </lineage>
</organism>
<comment type="caution">
    <text evidence="1">The sequence shown here is derived from an EMBL/GenBank/DDBJ whole genome shotgun (WGS) entry which is preliminary data.</text>
</comment>
<name>A0ACC2BP77_DIPCM</name>
<evidence type="ECO:0000313" key="1">
    <source>
        <dbReference type="EMBL" id="KAJ7531613.1"/>
    </source>
</evidence>
<sequence>MKRSRSGQINKELWESEAEMPSRPENSKIVLGVDGGATSTVCICMALPFQSSICETPAILGRAVAGCSNHNSVGEEAAREALETVLAGALKDANANRSAVEAVCLAVSGVDNDRDRDNMLAFLGDLFPRDVHFFVCNDSFAALASGTFGKLQGCVLIAGTGTIAYGFTEDGRQARAAGGGPTFLDQGSGYAIASQGLAAILRAHDGRAPPTTLTSAVLNNLKITSVEDLICWAYADSAWARVAALVPVVKTCAAAGDIVAMDILNKAVEGLVGSIRAVVDKLHLSGTDGTSPFPLVLVGGVLENGEGLDLCKSLIDHVSKFYPRAKPIRPKVEPAVGAAMLACVQVLEASQKSVTCNGKLNLGQTGKEHLASSLPFETSQPLAVCDSE</sequence>
<protein>
    <submittedName>
        <fullName evidence="1">Uncharacterized protein</fullName>
    </submittedName>
</protein>
<dbReference type="EMBL" id="CM055105">
    <property type="protein sequence ID" value="KAJ7531613.1"/>
    <property type="molecule type" value="Genomic_DNA"/>
</dbReference>
<proteinExistence type="predicted"/>
<dbReference type="Proteomes" id="UP001162992">
    <property type="component" value="Chromosome 14"/>
</dbReference>
<keyword evidence="2" id="KW-1185">Reference proteome</keyword>
<gene>
    <name evidence="1" type="ORF">O6H91_14G051100</name>
</gene>
<evidence type="ECO:0000313" key="2">
    <source>
        <dbReference type="Proteomes" id="UP001162992"/>
    </source>
</evidence>
<reference evidence="2" key="1">
    <citation type="journal article" date="2024" name="Proc. Natl. Acad. Sci. U.S.A.">
        <title>Extraordinary preservation of gene collinearity over three hundred million years revealed in homosporous lycophytes.</title>
        <authorList>
            <person name="Li C."/>
            <person name="Wickell D."/>
            <person name="Kuo L.Y."/>
            <person name="Chen X."/>
            <person name="Nie B."/>
            <person name="Liao X."/>
            <person name="Peng D."/>
            <person name="Ji J."/>
            <person name="Jenkins J."/>
            <person name="Williams M."/>
            <person name="Shu S."/>
            <person name="Plott C."/>
            <person name="Barry K."/>
            <person name="Rajasekar S."/>
            <person name="Grimwood J."/>
            <person name="Han X."/>
            <person name="Sun S."/>
            <person name="Hou Z."/>
            <person name="He W."/>
            <person name="Dai G."/>
            <person name="Sun C."/>
            <person name="Schmutz J."/>
            <person name="Leebens-Mack J.H."/>
            <person name="Li F.W."/>
            <person name="Wang L."/>
        </authorList>
    </citation>
    <scope>NUCLEOTIDE SEQUENCE [LARGE SCALE GENOMIC DNA]</scope>
    <source>
        <strain evidence="2">cv. PW_Plant_1</strain>
    </source>
</reference>